<comment type="caution">
    <text evidence="8">The sequence shown here is derived from an EMBL/GenBank/DDBJ whole genome shotgun (WGS) entry which is preliminary data.</text>
</comment>
<reference evidence="8" key="2">
    <citation type="submission" date="2020-11" db="EMBL/GenBank/DDBJ databases">
        <authorList>
            <person name="McCartney M.A."/>
            <person name="Auch B."/>
            <person name="Kono T."/>
            <person name="Mallez S."/>
            <person name="Becker A."/>
            <person name="Gohl D.M."/>
            <person name="Silverstein K.A.T."/>
            <person name="Koren S."/>
            <person name="Bechman K.B."/>
            <person name="Herman A."/>
            <person name="Abrahante J.E."/>
            <person name="Garbe J."/>
        </authorList>
    </citation>
    <scope>NUCLEOTIDE SEQUENCE</scope>
    <source>
        <strain evidence="8">Duluth1</strain>
        <tissue evidence="8">Whole animal</tissue>
    </source>
</reference>
<dbReference type="GO" id="GO:0034116">
    <property type="term" value="P:positive regulation of heterotypic cell-cell adhesion"/>
    <property type="evidence" value="ECO:0007669"/>
    <property type="project" value="TreeGrafter"/>
</dbReference>
<evidence type="ECO:0000259" key="7">
    <source>
        <dbReference type="PROSITE" id="PS51406"/>
    </source>
</evidence>
<sequence>MFNNNVSGLNSTDRSLRSEIDAIKTETKANLSATQKLVHDSFVVCQKDINYARAYFDEGLMRLNESLTNLSLNALHVISRITSDIASLKTSMEILNNVTDNLIQLQRHHPQSCDFVEKSGIYKIYPSSHPNGNRVYCYKESANKGWIVIQRRADGSVNFNRTWADYKAGFGDLSGEFWLGNENIYQLTKNEPRELRIDMETFDGTKRYALYSKFNTSSESEKYKLHVGGYTGDAGDDLTNTTNIYYHNGQSFSTFDADNDIQSGCCACTYGGGWWYHHCFTTNLNGKYLQRSDKVIYNRGIIWFRLTGWNTSLKFVTMNIR</sequence>
<evidence type="ECO:0000256" key="6">
    <source>
        <dbReference type="ARBA" id="ARBA00023180"/>
    </source>
</evidence>
<proteinExistence type="predicted"/>
<dbReference type="PROSITE" id="PS51406">
    <property type="entry name" value="FIBRINOGEN_C_2"/>
    <property type="match status" value="1"/>
</dbReference>
<accession>A0A9D4F4P2</accession>
<organism evidence="8 9">
    <name type="scientific">Dreissena polymorpha</name>
    <name type="common">Zebra mussel</name>
    <name type="synonym">Mytilus polymorpha</name>
    <dbReference type="NCBI Taxonomy" id="45954"/>
    <lineage>
        <taxon>Eukaryota</taxon>
        <taxon>Metazoa</taxon>
        <taxon>Spiralia</taxon>
        <taxon>Lophotrochozoa</taxon>
        <taxon>Mollusca</taxon>
        <taxon>Bivalvia</taxon>
        <taxon>Autobranchia</taxon>
        <taxon>Heteroconchia</taxon>
        <taxon>Euheterodonta</taxon>
        <taxon>Imparidentia</taxon>
        <taxon>Neoheterodontei</taxon>
        <taxon>Myida</taxon>
        <taxon>Dreissenoidea</taxon>
        <taxon>Dreissenidae</taxon>
        <taxon>Dreissena</taxon>
    </lineage>
</organism>
<dbReference type="GO" id="GO:0005201">
    <property type="term" value="F:extracellular matrix structural constituent"/>
    <property type="evidence" value="ECO:0007669"/>
    <property type="project" value="TreeGrafter"/>
</dbReference>
<dbReference type="Gene3D" id="3.90.215.10">
    <property type="entry name" value="Gamma Fibrinogen, chain A, domain 1"/>
    <property type="match status" value="1"/>
</dbReference>
<keyword evidence="6" id="KW-0325">Glycoprotein</keyword>
<dbReference type="SMART" id="SM00186">
    <property type="entry name" value="FBG"/>
    <property type="match status" value="1"/>
</dbReference>
<dbReference type="CDD" id="cd00087">
    <property type="entry name" value="FReD"/>
    <property type="match status" value="1"/>
</dbReference>
<keyword evidence="2" id="KW-0964">Secreted</keyword>
<dbReference type="InterPro" id="IPR002181">
    <property type="entry name" value="Fibrinogen_a/b/g_C_dom"/>
</dbReference>
<evidence type="ECO:0000313" key="9">
    <source>
        <dbReference type="Proteomes" id="UP000828390"/>
    </source>
</evidence>
<dbReference type="InterPro" id="IPR037579">
    <property type="entry name" value="FIB_ANG-like"/>
</dbReference>
<protein>
    <recommendedName>
        <fullName evidence="7">Fibrinogen C-terminal domain-containing protein</fullName>
    </recommendedName>
</protein>
<keyword evidence="4" id="KW-0175">Coiled coil</keyword>
<keyword evidence="5" id="KW-1015">Disulfide bond</keyword>
<keyword evidence="3" id="KW-0732">Signal</keyword>
<dbReference type="PANTHER" id="PTHR47221">
    <property type="entry name" value="FIBRINOGEN ALPHA CHAIN"/>
    <property type="match status" value="1"/>
</dbReference>
<dbReference type="FunFam" id="3.90.215.10:FF:000001">
    <property type="entry name" value="Tenascin isoform 1"/>
    <property type="match status" value="1"/>
</dbReference>
<dbReference type="InterPro" id="IPR014716">
    <property type="entry name" value="Fibrinogen_a/b/g_C_1"/>
</dbReference>
<evidence type="ECO:0000256" key="3">
    <source>
        <dbReference type="ARBA" id="ARBA00022729"/>
    </source>
</evidence>
<dbReference type="SUPFAM" id="SSF56496">
    <property type="entry name" value="Fibrinogen C-terminal domain-like"/>
    <property type="match status" value="1"/>
</dbReference>
<dbReference type="InterPro" id="IPR036056">
    <property type="entry name" value="Fibrinogen-like_C"/>
</dbReference>
<name>A0A9D4F4P2_DREPO</name>
<gene>
    <name evidence="8" type="ORF">DPMN_145216</name>
</gene>
<evidence type="ECO:0000256" key="5">
    <source>
        <dbReference type="ARBA" id="ARBA00023157"/>
    </source>
</evidence>
<dbReference type="PANTHER" id="PTHR47221:SF6">
    <property type="entry name" value="FIBRINOGEN ALPHA CHAIN"/>
    <property type="match status" value="1"/>
</dbReference>
<dbReference type="GO" id="GO:0030674">
    <property type="term" value="F:protein-macromolecule adaptor activity"/>
    <property type="evidence" value="ECO:0007669"/>
    <property type="project" value="TreeGrafter"/>
</dbReference>
<evidence type="ECO:0000256" key="2">
    <source>
        <dbReference type="ARBA" id="ARBA00022525"/>
    </source>
</evidence>
<dbReference type="AlphaFoldDB" id="A0A9D4F4P2"/>
<keyword evidence="9" id="KW-1185">Reference proteome</keyword>
<dbReference type="Pfam" id="PF00147">
    <property type="entry name" value="Fibrinogen_C"/>
    <property type="match status" value="1"/>
</dbReference>
<evidence type="ECO:0000256" key="4">
    <source>
        <dbReference type="ARBA" id="ARBA00023054"/>
    </source>
</evidence>
<dbReference type="EMBL" id="JAIWYP010000007">
    <property type="protein sequence ID" value="KAH3791727.1"/>
    <property type="molecule type" value="Genomic_DNA"/>
</dbReference>
<reference evidence="8" key="1">
    <citation type="journal article" date="2019" name="bioRxiv">
        <title>The Genome of the Zebra Mussel, Dreissena polymorpha: A Resource for Invasive Species Research.</title>
        <authorList>
            <person name="McCartney M.A."/>
            <person name="Auch B."/>
            <person name="Kono T."/>
            <person name="Mallez S."/>
            <person name="Zhang Y."/>
            <person name="Obille A."/>
            <person name="Becker A."/>
            <person name="Abrahante J.E."/>
            <person name="Garbe J."/>
            <person name="Badalamenti J.P."/>
            <person name="Herman A."/>
            <person name="Mangelson H."/>
            <person name="Liachko I."/>
            <person name="Sullivan S."/>
            <person name="Sone E.D."/>
            <person name="Koren S."/>
            <person name="Silverstein K.A.T."/>
            <person name="Beckman K.B."/>
            <person name="Gohl D.M."/>
        </authorList>
    </citation>
    <scope>NUCLEOTIDE SEQUENCE</scope>
    <source>
        <strain evidence="8">Duluth1</strain>
        <tissue evidence="8">Whole animal</tissue>
    </source>
</reference>
<dbReference type="OrthoDB" id="6273946at2759"/>
<evidence type="ECO:0000313" key="8">
    <source>
        <dbReference type="EMBL" id="KAH3791727.1"/>
    </source>
</evidence>
<comment type="subcellular location">
    <subcellularLocation>
        <location evidence="1">Secreted</location>
    </subcellularLocation>
</comment>
<feature type="domain" description="Fibrinogen C-terminal" evidence="7">
    <location>
        <begin position="104"/>
        <end position="321"/>
    </location>
</feature>
<dbReference type="Proteomes" id="UP000828390">
    <property type="component" value="Unassembled WGS sequence"/>
</dbReference>
<dbReference type="GO" id="GO:0005577">
    <property type="term" value="C:fibrinogen complex"/>
    <property type="evidence" value="ECO:0007669"/>
    <property type="project" value="TreeGrafter"/>
</dbReference>
<evidence type="ECO:0000256" key="1">
    <source>
        <dbReference type="ARBA" id="ARBA00004613"/>
    </source>
</evidence>